<comment type="caution">
    <text evidence="3">The sequence shown here is derived from an EMBL/GenBank/DDBJ whole genome shotgun (WGS) entry which is preliminary data.</text>
</comment>
<feature type="transmembrane region" description="Helical" evidence="1">
    <location>
        <begin position="194"/>
        <end position="216"/>
    </location>
</feature>
<dbReference type="RefSeq" id="WP_117443196.1">
    <property type="nucleotide sequence ID" value="NZ_QVEV01000014.1"/>
</dbReference>
<keyword evidence="3" id="KW-0378">Hydrolase</keyword>
<dbReference type="Proteomes" id="UP000260025">
    <property type="component" value="Unassembled WGS sequence"/>
</dbReference>
<feature type="transmembrane region" description="Helical" evidence="1">
    <location>
        <begin position="169"/>
        <end position="187"/>
    </location>
</feature>
<dbReference type="GO" id="GO:0004175">
    <property type="term" value="F:endopeptidase activity"/>
    <property type="evidence" value="ECO:0007669"/>
    <property type="project" value="UniProtKB-ARBA"/>
</dbReference>
<feature type="domain" description="CAAX prenyl protease 2/Lysostaphin resistance protein A-like" evidence="2">
    <location>
        <begin position="112"/>
        <end position="208"/>
    </location>
</feature>
<feature type="transmembrane region" description="Helical" evidence="1">
    <location>
        <begin position="112"/>
        <end position="131"/>
    </location>
</feature>
<sequence length="219" mass="24943">MWQKKHLQYKQLCGCIVIGTWFFFVPACFRDSLTSALRMFIKVPYPFLKGIVDVSVLIGVCLLCGYPFLADKITKAGIRKQIQGGSLLFGILLLCSLPFVTYTWVYQETMPFLQFMIYQILCIGFTEELLFRGFLRWVLQAYISSEMLVIVLCALLFSLAHIGSEVFSMLQLLTSFMIGGVFTALIIKLPDHYSIYSLAILHGCFNVLILGFTTYMQTL</sequence>
<feature type="transmembrane region" description="Helical" evidence="1">
    <location>
        <begin position="87"/>
        <end position="106"/>
    </location>
</feature>
<feature type="transmembrane region" description="Helical" evidence="1">
    <location>
        <begin position="143"/>
        <end position="163"/>
    </location>
</feature>
<reference evidence="3 4" key="1">
    <citation type="submission" date="2018-08" db="EMBL/GenBank/DDBJ databases">
        <title>A genome reference for cultivated species of the human gut microbiota.</title>
        <authorList>
            <person name="Zou Y."/>
            <person name="Xue W."/>
            <person name="Luo G."/>
        </authorList>
    </citation>
    <scope>NUCLEOTIDE SEQUENCE [LARGE SCALE GENOMIC DNA]</scope>
    <source>
        <strain evidence="3 4">OF01-2LB</strain>
    </source>
</reference>
<protein>
    <submittedName>
        <fullName evidence="3">CPBP family intramembrane metalloprotease</fullName>
    </submittedName>
</protein>
<proteinExistence type="predicted"/>
<name>A0A3E2VVR4_CLOIN</name>
<dbReference type="GO" id="GO:0006508">
    <property type="term" value="P:proteolysis"/>
    <property type="evidence" value="ECO:0007669"/>
    <property type="project" value="UniProtKB-KW"/>
</dbReference>
<dbReference type="InterPro" id="IPR003675">
    <property type="entry name" value="Rce1/LyrA-like_dom"/>
</dbReference>
<evidence type="ECO:0000313" key="4">
    <source>
        <dbReference type="Proteomes" id="UP000260025"/>
    </source>
</evidence>
<keyword evidence="1" id="KW-0472">Membrane</keyword>
<dbReference type="OrthoDB" id="1437285at2"/>
<feature type="transmembrane region" description="Helical" evidence="1">
    <location>
        <begin position="45"/>
        <end position="66"/>
    </location>
</feature>
<dbReference type="GO" id="GO:0080120">
    <property type="term" value="P:CAAX-box protein maturation"/>
    <property type="evidence" value="ECO:0007669"/>
    <property type="project" value="UniProtKB-ARBA"/>
</dbReference>
<keyword evidence="3" id="KW-0645">Protease</keyword>
<gene>
    <name evidence="3" type="ORF">DXA38_10760</name>
</gene>
<evidence type="ECO:0000313" key="3">
    <source>
        <dbReference type="EMBL" id="RGC15335.1"/>
    </source>
</evidence>
<dbReference type="GO" id="GO:0008237">
    <property type="term" value="F:metallopeptidase activity"/>
    <property type="evidence" value="ECO:0007669"/>
    <property type="project" value="UniProtKB-KW"/>
</dbReference>
<organism evidence="3 4">
    <name type="scientific">Clostridium innocuum</name>
    <dbReference type="NCBI Taxonomy" id="1522"/>
    <lineage>
        <taxon>Bacteria</taxon>
        <taxon>Bacillati</taxon>
        <taxon>Bacillota</taxon>
        <taxon>Clostridia</taxon>
        <taxon>Eubacteriales</taxon>
        <taxon>Clostridiaceae</taxon>
        <taxon>Clostridium</taxon>
    </lineage>
</organism>
<dbReference type="Pfam" id="PF02517">
    <property type="entry name" value="Rce1-like"/>
    <property type="match status" value="1"/>
</dbReference>
<accession>A0A3E2VVR4</accession>
<dbReference type="AlphaFoldDB" id="A0A3E2VVR4"/>
<keyword evidence="1" id="KW-1133">Transmembrane helix</keyword>
<keyword evidence="3" id="KW-0482">Metalloprotease</keyword>
<evidence type="ECO:0000256" key="1">
    <source>
        <dbReference type="SAM" id="Phobius"/>
    </source>
</evidence>
<evidence type="ECO:0000259" key="2">
    <source>
        <dbReference type="Pfam" id="PF02517"/>
    </source>
</evidence>
<feature type="transmembrane region" description="Helical" evidence="1">
    <location>
        <begin position="12"/>
        <end position="33"/>
    </location>
</feature>
<dbReference type="EMBL" id="QVEV01000014">
    <property type="protein sequence ID" value="RGC15335.1"/>
    <property type="molecule type" value="Genomic_DNA"/>
</dbReference>
<keyword evidence="1" id="KW-0812">Transmembrane</keyword>